<dbReference type="PROSITE" id="PS51900">
    <property type="entry name" value="CB"/>
    <property type="match status" value="1"/>
</dbReference>
<evidence type="ECO:0000259" key="3">
    <source>
        <dbReference type="PROSITE" id="PS51900"/>
    </source>
</evidence>
<dbReference type="InterPro" id="IPR011010">
    <property type="entry name" value="DNA_brk_join_enz"/>
</dbReference>
<gene>
    <name evidence="4" type="ORF">N787_03210</name>
</gene>
<dbReference type="Proteomes" id="UP000029393">
    <property type="component" value="Unassembled WGS sequence"/>
</dbReference>
<proteinExistence type="predicted"/>
<evidence type="ECO:0000313" key="5">
    <source>
        <dbReference type="Proteomes" id="UP000029393"/>
    </source>
</evidence>
<dbReference type="InterPro" id="IPR044068">
    <property type="entry name" value="CB"/>
</dbReference>
<feature type="domain" description="Core-binding (CB)" evidence="3">
    <location>
        <begin position="28"/>
        <end position="109"/>
    </location>
</feature>
<sequence>MAEILTHPAFAVVPDQPKAPIAPTAVDEFVAECRQRFINHHTARGFTASYTQGCLDCLHKILRWTGKTIVEIGEKDYEAWCAALGKEGVARNTQRTYQSRLRQVLIFLYGQADIQNDAQRILGRRITLFAHRGNSLVHKVVDETQGKRRPPTYEEVDQFFGAIDTEIERVEIEHPRRLLDLLRDKAMFYAMYVQGVRLDELCASLPPSRSSTICTRFMMATFARSSRRWRCLAARSSRCLARKL</sequence>
<protein>
    <recommendedName>
        <fullName evidence="3">Core-binding (CB) domain-containing protein</fullName>
    </recommendedName>
</protein>
<dbReference type="STRING" id="1384056.N787_03210"/>
<organism evidence="4 5">
    <name type="scientific">Arenimonas metalli CF5-1</name>
    <dbReference type="NCBI Taxonomy" id="1384056"/>
    <lineage>
        <taxon>Bacteria</taxon>
        <taxon>Pseudomonadati</taxon>
        <taxon>Pseudomonadota</taxon>
        <taxon>Gammaproteobacteria</taxon>
        <taxon>Lysobacterales</taxon>
        <taxon>Lysobacteraceae</taxon>
        <taxon>Arenimonas</taxon>
    </lineage>
</organism>
<reference evidence="4 5" key="1">
    <citation type="submission" date="2013-09" db="EMBL/GenBank/DDBJ databases">
        <title>Genome sequencing of Arenimonas metalli.</title>
        <authorList>
            <person name="Chen F."/>
            <person name="Wang G."/>
        </authorList>
    </citation>
    <scope>NUCLEOTIDE SEQUENCE [LARGE SCALE GENOMIC DNA]</scope>
    <source>
        <strain evidence="4 5">CF5-1</strain>
    </source>
</reference>
<evidence type="ECO:0000313" key="4">
    <source>
        <dbReference type="EMBL" id="KFN45150.1"/>
    </source>
</evidence>
<dbReference type="GO" id="GO:0015074">
    <property type="term" value="P:DNA integration"/>
    <property type="evidence" value="ECO:0007669"/>
    <property type="project" value="UniProtKB-KW"/>
</dbReference>
<dbReference type="AlphaFoldDB" id="A0A091BLE5"/>
<evidence type="ECO:0000256" key="1">
    <source>
        <dbReference type="ARBA" id="ARBA00022908"/>
    </source>
</evidence>
<evidence type="ECO:0000256" key="2">
    <source>
        <dbReference type="PROSITE-ProRule" id="PRU01248"/>
    </source>
</evidence>
<dbReference type="EMBL" id="AVCK01000033">
    <property type="protein sequence ID" value="KFN45150.1"/>
    <property type="molecule type" value="Genomic_DNA"/>
</dbReference>
<dbReference type="RefSeq" id="WP_052575373.1">
    <property type="nucleotide sequence ID" value="NZ_AVCK01000033.1"/>
</dbReference>
<dbReference type="GO" id="GO:0003677">
    <property type="term" value="F:DNA binding"/>
    <property type="evidence" value="ECO:0007669"/>
    <property type="project" value="UniProtKB-UniRule"/>
</dbReference>
<keyword evidence="1" id="KW-0229">DNA integration</keyword>
<dbReference type="eggNOG" id="COG4974">
    <property type="taxonomic scope" value="Bacteria"/>
</dbReference>
<keyword evidence="5" id="KW-1185">Reference proteome</keyword>
<accession>A0A091BLE5</accession>
<name>A0A091BLE5_9GAMM</name>
<dbReference type="SUPFAM" id="SSF56349">
    <property type="entry name" value="DNA breaking-rejoining enzymes"/>
    <property type="match status" value="1"/>
</dbReference>
<keyword evidence="2" id="KW-0238">DNA-binding</keyword>
<comment type="caution">
    <text evidence="4">The sequence shown here is derived from an EMBL/GenBank/DDBJ whole genome shotgun (WGS) entry which is preliminary data.</text>
</comment>